<dbReference type="Gene3D" id="3.90.1150.10">
    <property type="entry name" value="Aspartate Aminotransferase, domain 1"/>
    <property type="match status" value="1"/>
</dbReference>
<dbReference type="SUPFAM" id="SSF103196">
    <property type="entry name" value="Roadblock/LC7 domain"/>
    <property type="match status" value="1"/>
</dbReference>
<dbReference type="GeneID" id="81426197"/>
<dbReference type="SUPFAM" id="SSF53383">
    <property type="entry name" value="PLP-dependent transferases"/>
    <property type="match status" value="1"/>
</dbReference>
<feature type="domain" description="Aminotransferase class V" evidence="2">
    <location>
        <begin position="233"/>
        <end position="606"/>
    </location>
</feature>
<dbReference type="InterPro" id="IPR000192">
    <property type="entry name" value="Aminotrans_V_dom"/>
</dbReference>
<gene>
    <name evidence="3" type="ORF">N7482_004896</name>
</gene>
<dbReference type="PANTHER" id="PTHR43586:SF21">
    <property type="entry name" value="PYRIDOXAL PHOSPHATE (PLP)-DEPENDENT ASPARTATE AMINOTRANSFERASE SUPERFAMILY"/>
    <property type="match status" value="1"/>
</dbReference>
<evidence type="ECO:0000256" key="1">
    <source>
        <dbReference type="SAM" id="MobiDB-lite"/>
    </source>
</evidence>
<organism evidence="3 4">
    <name type="scientific">Penicillium canariense</name>
    <dbReference type="NCBI Taxonomy" id="189055"/>
    <lineage>
        <taxon>Eukaryota</taxon>
        <taxon>Fungi</taxon>
        <taxon>Dikarya</taxon>
        <taxon>Ascomycota</taxon>
        <taxon>Pezizomycotina</taxon>
        <taxon>Eurotiomycetes</taxon>
        <taxon>Eurotiomycetidae</taxon>
        <taxon>Eurotiales</taxon>
        <taxon>Aspergillaceae</taxon>
        <taxon>Penicillium</taxon>
    </lineage>
</organism>
<protein>
    <recommendedName>
        <fullName evidence="2">Aminotransferase class V domain-containing protein</fullName>
    </recommendedName>
</protein>
<dbReference type="EMBL" id="JAPQKN010000003">
    <property type="protein sequence ID" value="KAJ5166115.1"/>
    <property type="molecule type" value="Genomic_DNA"/>
</dbReference>
<sequence length="623" mass="66737">MANPPQRTQQVPQHVTALLSHLTSRPGVQSTLILSRKDGSIIQSTGQLAAQENNHPPRPIPPAPSNADQTPLAPPSDSSPASPVAPTPTTYQPSQAEALAAHIFNFVSSASALGVSLARPITMQTANGHSSSGLDGEYETYANGTGTTTPRDEDRDGEEAREEDDEVKLLRMRTRKHEIVVVPDRKYLLCVVHDAAHGSGGPGAAGARLARMASTFDVAAARAAFPALQGEQIYMDNAGGSQVLGTVADSIHSYLLNTNVQLGATYKTALTSTAAYADAYTAAAGFINARPEEISIGVSTTQLLHNLSTALRFQPGDEIVVSKLNHEANSAPWARVAERLGLTVKWWTPSDPKNPTCEVAELKSLLSDKTRLVACPHASNITGTISPIREIADAVHAYPRQALLCVDGVALAPHRQVDVQALGVDFYGGAIQAFSWYKVYGPHLAQLYASSRIHDQIDSLAHFFKPTDTLDLKLNLASANYELTQSIPAVVAYFAADPGATWAAMAAHEERLQQILLTFLAADDRVTIIGEPSARKELRVAVISFIVRGVGSQQLVEAVEQRSPYGFRSGHMYSHRLLKDVCGLADVDDGVVRVSFLHYNTEVEVHGLVAVLREALAGLSIVA</sequence>
<dbReference type="RefSeq" id="XP_056542576.1">
    <property type="nucleotide sequence ID" value="XM_056687021.1"/>
</dbReference>
<dbReference type="Gene3D" id="3.30.450.30">
    <property type="entry name" value="Dynein light chain 2a, cytoplasmic"/>
    <property type="match status" value="1"/>
</dbReference>
<evidence type="ECO:0000313" key="3">
    <source>
        <dbReference type="EMBL" id="KAJ5166115.1"/>
    </source>
</evidence>
<comment type="caution">
    <text evidence="3">The sequence shown here is derived from an EMBL/GenBank/DDBJ whole genome shotgun (WGS) entry which is preliminary data.</text>
</comment>
<accession>A0A9W9I3Q6</accession>
<proteinExistence type="predicted"/>
<dbReference type="InterPro" id="IPR015421">
    <property type="entry name" value="PyrdxlP-dep_Trfase_major"/>
</dbReference>
<name>A0A9W9I3Q6_9EURO</name>
<reference evidence="3" key="1">
    <citation type="submission" date="2022-11" db="EMBL/GenBank/DDBJ databases">
        <authorList>
            <person name="Petersen C."/>
        </authorList>
    </citation>
    <scope>NUCLEOTIDE SEQUENCE</scope>
    <source>
        <strain evidence="3">IBT 26290</strain>
    </source>
</reference>
<keyword evidence="4" id="KW-1185">Reference proteome</keyword>
<feature type="compositionally biased region" description="Low complexity" evidence="1">
    <location>
        <begin position="75"/>
        <end position="90"/>
    </location>
</feature>
<dbReference type="Pfam" id="PF00266">
    <property type="entry name" value="Aminotran_5"/>
    <property type="match status" value="1"/>
</dbReference>
<feature type="region of interest" description="Disordered" evidence="1">
    <location>
        <begin position="48"/>
        <end position="92"/>
    </location>
</feature>
<dbReference type="InterPro" id="IPR015424">
    <property type="entry name" value="PyrdxlP-dep_Trfase"/>
</dbReference>
<dbReference type="PANTHER" id="PTHR43586">
    <property type="entry name" value="CYSTEINE DESULFURASE"/>
    <property type="match status" value="1"/>
</dbReference>
<reference evidence="3" key="2">
    <citation type="journal article" date="2023" name="IMA Fungus">
        <title>Comparative genomic study of the Penicillium genus elucidates a diverse pangenome and 15 lateral gene transfer events.</title>
        <authorList>
            <person name="Petersen C."/>
            <person name="Sorensen T."/>
            <person name="Nielsen M.R."/>
            <person name="Sondergaard T.E."/>
            <person name="Sorensen J.L."/>
            <person name="Fitzpatrick D.A."/>
            <person name="Frisvad J.C."/>
            <person name="Nielsen K.L."/>
        </authorList>
    </citation>
    <scope>NUCLEOTIDE SEQUENCE</scope>
    <source>
        <strain evidence="3">IBT 26290</strain>
    </source>
</reference>
<feature type="region of interest" description="Disordered" evidence="1">
    <location>
        <begin position="126"/>
        <end position="163"/>
    </location>
</feature>
<dbReference type="Proteomes" id="UP001149163">
    <property type="component" value="Unassembled WGS sequence"/>
</dbReference>
<dbReference type="OrthoDB" id="420046at2759"/>
<evidence type="ECO:0000313" key="4">
    <source>
        <dbReference type="Proteomes" id="UP001149163"/>
    </source>
</evidence>
<dbReference type="AlphaFoldDB" id="A0A9W9I3Q6"/>
<dbReference type="InterPro" id="IPR015422">
    <property type="entry name" value="PyrdxlP-dep_Trfase_small"/>
</dbReference>
<dbReference type="Gene3D" id="3.40.640.10">
    <property type="entry name" value="Type I PLP-dependent aspartate aminotransferase-like (Major domain)"/>
    <property type="match status" value="1"/>
</dbReference>
<evidence type="ECO:0000259" key="2">
    <source>
        <dbReference type="Pfam" id="PF00266"/>
    </source>
</evidence>